<evidence type="ECO:0000256" key="1">
    <source>
        <dbReference type="SAM" id="Phobius"/>
    </source>
</evidence>
<gene>
    <name evidence="3" type="primary">LOC116956520</name>
</gene>
<organism evidence="2 3">
    <name type="scientific">Petromyzon marinus</name>
    <name type="common">Sea lamprey</name>
    <dbReference type="NCBI Taxonomy" id="7757"/>
    <lineage>
        <taxon>Eukaryota</taxon>
        <taxon>Metazoa</taxon>
        <taxon>Chordata</taxon>
        <taxon>Craniata</taxon>
        <taxon>Vertebrata</taxon>
        <taxon>Cyclostomata</taxon>
        <taxon>Hyperoartia</taxon>
        <taxon>Petromyzontiformes</taxon>
        <taxon>Petromyzontidae</taxon>
        <taxon>Petromyzon</taxon>
    </lineage>
</organism>
<keyword evidence="1" id="KW-0812">Transmembrane</keyword>
<sequence>MASTLDQFCGSTFWNSSLLETETPDLTVCFEQTVLVWAPLSLLWLLAAPVQLVNLWRVPSAARPVQRRRFSFLYIANQVTRFHPQAR</sequence>
<evidence type="ECO:0000313" key="2">
    <source>
        <dbReference type="Proteomes" id="UP001318040"/>
    </source>
</evidence>
<feature type="transmembrane region" description="Helical" evidence="1">
    <location>
        <begin position="34"/>
        <end position="58"/>
    </location>
</feature>
<dbReference type="RefSeq" id="XP_032834095.1">
    <property type="nucleotide sequence ID" value="XM_032978204.1"/>
</dbReference>
<name>A0AAJ7XH36_PETMA</name>
<protein>
    <submittedName>
        <fullName evidence="3">Canalicular multispecific organic anion transporter 1-like</fullName>
    </submittedName>
</protein>
<reference evidence="3" key="1">
    <citation type="submission" date="2025-08" db="UniProtKB">
        <authorList>
            <consortium name="RefSeq"/>
        </authorList>
    </citation>
    <scope>IDENTIFICATION</scope>
    <source>
        <tissue evidence="3">Sperm</tissue>
    </source>
</reference>
<evidence type="ECO:0000313" key="3">
    <source>
        <dbReference type="RefSeq" id="XP_032834095.1"/>
    </source>
</evidence>
<keyword evidence="1" id="KW-1133">Transmembrane helix</keyword>
<proteinExistence type="predicted"/>
<keyword evidence="1" id="KW-0472">Membrane</keyword>
<keyword evidence="2" id="KW-1185">Reference proteome</keyword>
<accession>A0AAJ7XH36</accession>
<dbReference type="KEGG" id="pmrn:116956520"/>
<dbReference type="AlphaFoldDB" id="A0AAJ7XH36"/>
<dbReference type="Proteomes" id="UP001318040">
    <property type="component" value="Chromosome 65"/>
</dbReference>